<dbReference type="Proteomes" id="UP001607302">
    <property type="component" value="Unassembled WGS sequence"/>
</dbReference>
<reference evidence="2 3" key="1">
    <citation type="journal article" date="2024" name="Ann. Entomol. Soc. Am.">
        <title>Genomic analyses of the southern and eastern yellowjacket wasps (Hymenoptera: Vespidae) reveal evolutionary signatures of social life.</title>
        <authorList>
            <person name="Catto M.A."/>
            <person name="Caine P.B."/>
            <person name="Orr S.E."/>
            <person name="Hunt B.G."/>
            <person name="Goodisman M.A.D."/>
        </authorList>
    </citation>
    <scope>NUCLEOTIDE SEQUENCE [LARGE SCALE GENOMIC DNA]</scope>
    <source>
        <strain evidence="2">233</strain>
        <tissue evidence="2">Head and thorax</tissue>
    </source>
</reference>
<evidence type="ECO:0000313" key="2">
    <source>
        <dbReference type="EMBL" id="KAL2722341.1"/>
    </source>
</evidence>
<feature type="region of interest" description="Disordered" evidence="1">
    <location>
        <begin position="1"/>
        <end position="21"/>
    </location>
</feature>
<accession>A0ABD2ANZ4</accession>
<name>A0ABD2ANZ4_VESSQ</name>
<organism evidence="2 3">
    <name type="scientific">Vespula squamosa</name>
    <name type="common">Southern yellow jacket</name>
    <name type="synonym">Wasp</name>
    <dbReference type="NCBI Taxonomy" id="30214"/>
    <lineage>
        <taxon>Eukaryota</taxon>
        <taxon>Metazoa</taxon>
        <taxon>Ecdysozoa</taxon>
        <taxon>Arthropoda</taxon>
        <taxon>Hexapoda</taxon>
        <taxon>Insecta</taxon>
        <taxon>Pterygota</taxon>
        <taxon>Neoptera</taxon>
        <taxon>Endopterygota</taxon>
        <taxon>Hymenoptera</taxon>
        <taxon>Apocrita</taxon>
        <taxon>Aculeata</taxon>
        <taxon>Vespoidea</taxon>
        <taxon>Vespidae</taxon>
        <taxon>Vespinae</taxon>
        <taxon>Vespula</taxon>
    </lineage>
</organism>
<proteinExistence type="predicted"/>
<sequence length="92" mass="11168">MWTLKDHHPFKDHHPKNEHQRTIITRRMNIEGPSSFGETSKDHHHSERHRKIMFNIGIIGSLLFRQSVSSHHLEDWKTLRKHLFVQKHHQEQ</sequence>
<dbReference type="EMBL" id="JAUDFV010000141">
    <property type="protein sequence ID" value="KAL2722341.1"/>
    <property type="molecule type" value="Genomic_DNA"/>
</dbReference>
<protein>
    <submittedName>
        <fullName evidence="2">Uncharacterized protein</fullName>
    </submittedName>
</protein>
<keyword evidence="3" id="KW-1185">Reference proteome</keyword>
<comment type="caution">
    <text evidence="2">The sequence shown here is derived from an EMBL/GenBank/DDBJ whole genome shotgun (WGS) entry which is preliminary data.</text>
</comment>
<dbReference type="AlphaFoldDB" id="A0ABD2ANZ4"/>
<gene>
    <name evidence="2" type="ORF">V1478_009204</name>
</gene>
<evidence type="ECO:0000256" key="1">
    <source>
        <dbReference type="SAM" id="MobiDB-lite"/>
    </source>
</evidence>
<evidence type="ECO:0000313" key="3">
    <source>
        <dbReference type="Proteomes" id="UP001607302"/>
    </source>
</evidence>